<evidence type="ECO:0000313" key="5">
    <source>
        <dbReference type="Proteomes" id="UP000663852"/>
    </source>
</evidence>
<dbReference type="EMBL" id="CAJNOJ010000019">
    <property type="protein sequence ID" value="CAF0835497.1"/>
    <property type="molecule type" value="Genomic_DNA"/>
</dbReference>
<feature type="transmembrane region" description="Helical" evidence="1">
    <location>
        <begin position="39"/>
        <end position="58"/>
    </location>
</feature>
<keyword evidence="1" id="KW-0472">Membrane</keyword>
<keyword evidence="4" id="KW-1185">Reference proteome</keyword>
<dbReference type="EMBL" id="CAJNOR010000857">
    <property type="protein sequence ID" value="CAF1022755.1"/>
    <property type="molecule type" value="Genomic_DNA"/>
</dbReference>
<evidence type="ECO:0000313" key="3">
    <source>
        <dbReference type="EMBL" id="CAF1022755.1"/>
    </source>
</evidence>
<keyword evidence="1" id="KW-1133">Transmembrane helix</keyword>
<dbReference type="Proteomes" id="UP000663852">
    <property type="component" value="Unassembled WGS sequence"/>
</dbReference>
<proteinExistence type="predicted"/>
<dbReference type="OrthoDB" id="10016229at2759"/>
<evidence type="ECO:0000256" key="1">
    <source>
        <dbReference type="SAM" id="Phobius"/>
    </source>
</evidence>
<reference evidence="2" key="1">
    <citation type="submission" date="2021-02" db="EMBL/GenBank/DDBJ databases">
        <authorList>
            <person name="Nowell W R."/>
        </authorList>
    </citation>
    <scope>NUCLEOTIDE SEQUENCE</scope>
</reference>
<comment type="caution">
    <text evidence="2">The sequence shown here is derived from an EMBL/GenBank/DDBJ whole genome shotgun (WGS) entry which is preliminary data.</text>
</comment>
<name>A0A813UVD0_ADIRI</name>
<organism evidence="2 5">
    <name type="scientific">Adineta ricciae</name>
    <name type="common">Rotifer</name>
    <dbReference type="NCBI Taxonomy" id="249248"/>
    <lineage>
        <taxon>Eukaryota</taxon>
        <taxon>Metazoa</taxon>
        <taxon>Spiralia</taxon>
        <taxon>Gnathifera</taxon>
        <taxon>Rotifera</taxon>
        <taxon>Eurotatoria</taxon>
        <taxon>Bdelloidea</taxon>
        <taxon>Adinetida</taxon>
        <taxon>Adinetidae</taxon>
        <taxon>Adineta</taxon>
    </lineage>
</organism>
<gene>
    <name evidence="2" type="ORF">EDS130_LOCUS6564</name>
    <name evidence="3" type="ORF">XAT740_LOCUS14324</name>
</gene>
<evidence type="ECO:0000313" key="4">
    <source>
        <dbReference type="Proteomes" id="UP000663828"/>
    </source>
</evidence>
<evidence type="ECO:0000313" key="2">
    <source>
        <dbReference type="EMBL" id="CAF0835497.1"/>
    </source>
</evidence>
<protein>
    <submittedName>
        <fullName evidence="2">Uncharacterized protein</fullName>
    </submittedName>
</protein>
<dbReference type="Proteomes" id="UP000663828">
    <property type="component" value="Unassembled WGS sequence"/>
</dbReference>
<sequence>MNEQHRQGHMFDNSTKLFTLITSSTTPSSPVRTRSVINAIYIAGIVFMIIVFLLLLWINLCSRRCWCWHDTPLTNRFNRRWLIKNSIVRNTDIPSRENPQQRRLSGND</sequence>
<accession>A0A813UVD0</accession>
<keyword evidence="1" id="KW-0812">Transmembrane</keyword>
<dbReference type="AlphaFoldDB" id="A0A813UVD0"/>